<dbReference type="SUPFAM" id="SSF56601">
    <property type="entry name" value="beta-lactamase/transpeptidase-like"/>
    <property type="match status" value="1"/>
</dbReference>
<comment type="similarity">
    <text evidence="3">In the N-terminal section; belongs to the glycosyltransferase 51 family.</text>
</comment>
<evidence type="ECO:0000256" key="5">
    <source>
        <dbReference type="ARBA" id="ARBA00022670"/>
    </source>
</evidence>
<keyword evidence="9" id="KW-0133">Cell shape</keyword>
<keyword evidence="6" id="KW-0328">Glycosyltransferase</keyword>
<dbReference type="PANTHER" id="PTHR32282:SF33">
    <property type="entry name" value="PEPTIDOGLYCAN GLYCOSYLTRANSFERASE"/>
    <property type="match status" value="1"/>
</dbReference>
<evidence type="ECO:0000256" key="11">
    <source>
        <dbReference type="ARBA" id="ARBA00023268"/>
    </source>
</evidence>
<evidence type="ECO:0000313" key="19">
    <source>
        <dbReference type="Proteomes" id="UP000095347"/>
    </source>
</evidence>
<comment type="similarity">
    <text evidence="2">In the C-terminal section; belongs to the transpeptidase family.</text>
</comment>
<evidence type="ECO:0000256" key="15">
    <source>
        <dbReference type="SAM" id="Phobius"/>
    </source>
</evidence>
<evidence type="ECO:0000256" key="7">
    <source>
        <dbReference type="ARBA" id="ARBA00022679"/>
    </source>
</evidence>
<dbReference type="InterPro" id="IPR012338">
    <property type="entry name" value="Beta-lactam/transpept-like"/>
</dbReference>
<comment type="pathway">
    <text evidence="1">Cell wall biogenesis; peptidoglycan biosynthesis.</text>
</comment>
<evidence type="ECO:0000256" key="9">
    <source>
        <dbReference type="ARBA" id="ARBA00022960"/>
    </source>
</evidence>
<dbReference type="EMBL" id="MCGG01000032">
    <property type="protein sequence ID" value="OEJ66529.1"/>
    <property type="molecule type" value="Genomic_DNA"/>
</dbReference>
<dbReference type="GO" id="GO:0008955">
    <property type="term" value="F:peptidoglycan glycosyltransferase activity"/>
    <property type="evidence" value="ECO:0007669"/>
    <property type="project" value="UniProtKB-EC"/>
</dbReference>
<evidence type="ECO:0000259" key="16">
    <source>
        <dbReference type="Pfam" id="PF00905"/>
    </source>
</evidence>
<dbReference type="FunFam" id="1.10.3810.10:FF:000001">
    <property type="entry name" value="Penicillin-binding protein 1A"/>
    <property type="match status" value="1"/>
</dbReference>
<dbReference type="GO" id="GO:0009252">
    <property type="term" value="P:peptidoglycan biosynthetic process"/>
    <property type="evidence" value="ECO:0007669"/>
    <property type="project" value="UniProtKB-UniPathway"/>
</dbReference>
<keyword evidence="10" id="KW-0573">Peptidoglycan synthesis</keyword>
<keyword evidence="12" id="KW-0961">Cell wall biogenesis/degradation</keyword>
<dbReference type="OrthoDB" id="9766909at2"/>
<dbReference type="AlphaFoldDB" id="A0A1E5Q6F8"/>
<dbReference type="InterPro" id="IPR036950">
    <property type="entry name" value="PBP_transglycosylase"/>
</dbReference>
<evidence type="ECO:0000256" key="4">
    <source>
        <dbReference type="ARBA" id="ARBA00022645"/>
    </source>
</evidence>
<evidence type="ECO:0000313" key="18">
    <source>
        <dbReference type="EMBL" id="OEJ66529.1"/>
    </source>
</evidence>
<reference evidence="19" key="1">
    <citation type="submission" date="2016-07" db="EMBL/GenBank/DDBJ databases">
        <authorList>
            <person name="Florea S."/>
            <person name="Webb J.S."/>
            <person name="Jaromczyk J."/>
            <person name="Schardl C.L."/>
        </authorList>
    </citation>
    <scope>NUCLEOTIDE SEQUENCE [LARGE SCALE GENOMIC DNA]</scope>
    <source>
        <strain evidence="19">MV-1</strain>
    </source>
</reference>
<feature type="domain" description="Penicillin-binding protein transpeptidase" evidence="16">
    <location>
        <begin position="338"/>
        <end position="568"/>
    </location>
</feature>
<dbReference type="RefSeq" id="WP_069958345.1">
    <property type="nucleotide sequence ID" value="NZ_MCGG01000032.1"/>
</dbReference>
<protein>
    <submittedName>
        <fullName evidence="18">Uncharacterized protein</fullName>
    </submittedName>
</protein>
<keyword evidence="15" id="KW-0812">Transmembrane</keyword>
<keyword evidence="4" id="KW-0121">Carboxypeptidase</keyword>
<evidence type="ECO:0000256" key="10">
    <source>
        <dbReference type="ARBA" id="ARBA00022984"/>
    </source>
</evidence>
<feature type="domain" description="Glycosyl transferase family 51" evidence="17">
    <location>
        <begin position="81"/>
        <end position="246"/>
    </location>
</feature>
<evidence type="ECO:0000256" key="13">
    <source>
        <dbReference type="ARBA" id="ARBA00034000"/>
    </source>
</evidence>
<keyword evidence="19" id="KW-1185">Reference proteome</keyword>
<dbReference type="STRING" id="28181.BEN30_12135"/>
<dbReference type="NCBIfam" id="TIGR02074">
    <property type="entry name" value="PBP_1a_fam"/>
    <property type="match status" value="1"/>
</dbReference>
<dbReference type="InterPro" id="IPR001264">
    <property type="entry name" value="Glyco_trans_51"/>
</dbReference>
<evidence type="ECO:0000256" key="12">
    <source>
        <dbReference type="ARBA" id="ARBA00023316"/>
    </source>
</evidence>
<dbReference type="GO" id="GO:0071555">
    <property type="term" value="P:cell wall organization"/>
    <property type="evidence" value="ECO:0007669"/>
    <property type="project" value="UniProtKB-KW"/>
</dbReference>
<evidence type="ECO:0000256" key="2">
    <source>
        <dbReference type="ARBA" id="ARBA00007090"/>
    </source>
</evidence>
<evidence type="ECO:0000259" key="17">
    <source>
        <dbReference type="Pfam" id="PF00912"/>
    </source>
</evidence>
<keyword evidence="5" id="KW-0645">Protease</keyword>
<accession>A0A1E5Q6F8</accession>
<dbReference type="Pfam" id="PF00912">
    <property type="entry name" value="Transgly"/>
    <property type="match status" value="1"/>
</dbReference>
<dbReference type="GO" id="GO:0030288">
    <property type="term" value="C:outer membrane-bounded periplasmic space"/>
    <property type="evidence" value="ECO:0007669"/>
    <property type="project" value="TreeGrafter"/>
</dbReference>
<dbReference type="Pfam" id="PF00905">
    <property type="entry name" value="Transpeptidase"/>
    <property type="match status" value="1"/>
</dbReference>
<name>A0A1E5Q6F8_9PROT</name>
<dbReference type="UniPathway" id="UPA00219"/>
<evidence type="ECO:0000256" key="3">
    <source>
        <dbReference type="ARBA" id="ARBA00007739"/>
    </source>
</evidence>
<keyword evidence="15" id="KW-1133">Transmembrane helix</keyword>
<dbReference type="GO" id="GO:0006508">
    <property type="term" value="P:proteolysis"/>
    <property type="evidence" value="ECO:0007669"/>
    <property type="project" value="UniProtKB-KW"/>
</dbReference>
<dbReference type="Proteomes" id="UP000095347">
    <property type="component" value="Unassembled WGS sequence"/>
</dbReference>
<keyword evidence="8" id="KW-0378">Hydrolase</keyword>
<keyword evidence="7" id="KW-0808">Transferase</keyword>
<evidence type="ECO:0000256" key="1">
    <source>
        <dbReference type="ARBA" id="ARBA00004752"/>
    </source>
</evidence>
<evidence type="ECO:0000256" key="14">
    <source>
        <dbReference type="ARBA" id="ARBA00049902"/>
    </source>
</evidence>
<keyword evidence="15" id="KW-0472">Membrane</keyword>
<gene>
    <name evidence="18" type="ORF">BEN30_12135</name>
</gene>
<dbReference type="Gene3D" id="3.40.710.10">
    <property type="entry name" value="DD-peptidase/beta-lactamase superfamily"/>
    <property type="match status" value="1"/>
</dbReference>
<comment type="catalytic activity">
    <reaction evidence="13">
        <text>Preferential cleavage: (Ac)2-L-Lys-D-Ala-|-D-Ala. Also transpeptidation of peptidyl-alanyl moieties that are N-acyl substituents of D-alanine.</text>
        <dbReference type="EC" id="3.4.16.4"/>
    </reaction>
</comment>
<dbReference type="SUPFAM" id="SSF53955">
    <property type="entry name" value="Lysozyme-like"/>
    <property type="match status" value="1"/>
</dbReference>
<comment type="caution">
    <text evidence="18">The sequence shown here is derived from an EMBL/GenBank/DDBJ whole genome shotgun (WGS) entry which is preliminary data.</text>
</comment>
<organism evidence="18 19">
    <name type="scientific">Magnetovibrio blakemorei</name>
    <dbReference type="NCBI Taxonomy" id="28181"/>
    <lineage>
        <taxon>Bacteria</taxon>
        <taxon>Pseudomonadati</taxon>
        <taxon>Pseudomonadota</taxon>
        <taxon>Alphaproteobacteria</taxon>
        <taxon>Rhodospirillales</taxon>
        <taxon>Magnetovibrionaceae</taxon>
        <taxon>Magnetovibrio</taxon>
    </lineage>
</organism>
<dbReference type="PANTHER" id="PTHR32282">
    <property type="entry name" value="BINDING PROTEIN TRANSPEPTIDASE, PUTATIVE-RELATED"/>
    <property type="match status" value="1"/>
</dbReference>
<keyword evidence="11" id="KW-0511">Multifunctional enzyme</keyword>
<sequence length="646" mass="70052">MRKKAANDASFLHTTERPKRWKRIAYWVLVGSVWGVIVLGLGAVYIAWDLPNVDEAIAATRKPNVRVVTRDGVELARRGDKFGQAVRLNELPPELAHAVLATEDRRFYDHMGIDPIGIARAMWVNVRAGGIRQGGSTLTQQAAKNLFLTTQRTLKRKLQEVVLALWLEAKFSKDQILTIYLNRVYFGQGAYGVDAAARTYFKVSARDMTPYEAALLAGMLKGPNKYNPMLNPDLARDRTEVVLSNMVAAGYLSAADRATIKPPAQWWRYTSKKYEPLGLHYADWVLDQLTDYITLDQDVTVIVTLNARMQRSAERLVEKVMQKSGPAAKRGVSEVALVALAPDGAVLAMVGGTDYKVSKFNRAVQAKRQPGSAFKPVVYLAGLEAGLSPNSVLKDAPITVDGWSPENFKKEYLGSITLSDALARSINTVAVEVSEKAGRLHVQDTARKLGITAPLTDEASLALGVSEVSLLEMTAAYGPFATGGLGVWPYAISEIQDTQGRPLYVRSGGGPGRVIPGSYAGAMNSMLSKVMLDEHGTGKAARLDRPAAGKTGTSQDYRDAWFIGYTPDLIAGVWMGNDNGDAMKTVTGGSYPARLWRDFVTAALVNTVAKDLPTGAVQEDATSGGGAADNAFEKFVKGVFKSIFGN</sequence>
<dbReference type="GO" id="GO:0008658">
    <property type="term" value="F:penicillin binding"/>
    <property type="evidence" value="ECO:0007669"/>
    <property type="project" value="InterPro"/>
</dbReference>
<dbReference type="InterPro" id="IPR023346">
    <property type="entry name" value="Lysozyme-like_dom_sf"/>
</dbReference>
<evidence type="ECO:0000256" key="8">
    <source>
        <dbReference type="ARBA" id="ARBA00022801"/>
    </source>
</evidence>
<dbReference type="InterPro" id="IPR050396">
    <property type="entry name" value="Glycosyltr_51/Transpeptidase"/>
</dbReference>
<dbReference type="InterPro" id="IPR001460">
    <property type="entry name" value="PCN-bd_Tpept"/>
</dbReference>
<proteinExistence type="inferred from homology"/>
<evidence type="ECO:0000256" key="6">
    <source>
        <dbReference type="ARBA" id="ARBA00022676"/>
    </source>
</evidence>
<dbReference type="Gene3D" id="1.10.3810.10">
    <property type="entry name" value="Biosynthetic peptidoglycan transglycosylase-like"/>
    <property type="match status" value="1"/>
</dbReference>
<dbReference type="GO" id="GO:0009002">
    <property type="term" value="F:serine-type D-Ala-D-Ala carboxypeptidase activity"/>
    <property type="evidence" value="ECO:0007669"/>
    <property type="project" value="UniProtKB-EC"/>
</dbReference>
<comment type="catalytic activity">
    <reaction evidence="14">
        <text>[GlcNAc-(1-&gt;4)-Mur2Ac(oyl-L-Ala-gamma-D-Glu-L-Lys-D-Ala-D-Ala)](n)-di-trans,octa-cis-undecaprenyl diphosphate + beta-D-GlcNAc-(1-&gt;4)-Mur2Ac(oyl-L-Ala-gamma-D-Glu-L-Lys-D-Ala-D-Ala)-di-trans,octa-cis-undecaprenyl diphosphate = [GlcNAc-(1-&gt;4)-Mur2Ac(oyl-L-Ala-gamma-D-Glu-L-Lys-D-Ala-D-Ala)](n+1)-di-trans,octa-cis-undecaprenyl diphosphate + di-trans,octa-cis-undecaprenyl diphosphate + H(+)</text>
        <dbReference type="Rhea" id="RHEA:23708"/>
        <dbReference type="Rhea" id="RHEA-COMP:9602"/>
        <dbReference type="Rhea" id="RHEA-COMP:9603"/>
        <dbReference type="ChEBI" id="CHEBI:15378"/>
        <dbReference type="ChEBI" id="CHEBI:58405"/>
        <dbReference type="ChEBI" id="CHEBI:60033"/>
        <dbReference type="ChEBI" id="CHEBI:78435"/>
        <dbReference type="EC" id="2.4.99.28"/>
    </reaction>
</comment>
<dbReference type="GO" id="GO:0008360">
    <property type="term" value="P:regulation of cell shape"/>
    <property type="evidence" value="ECO:0007669"/>
    <property type="project" value="UniProtKB-KW"/>
</dbReference>
<feature type="transmembrane region" description="Helical" evidence="15">
    <location>
        <begin position="24"/>
        <end position="48"/>
    </location>
</feature>